<dbReference type="GO" id="GO:0006511">
    <property type="term" value="P:ubiquitin-dependent protein catabolic process"/>
    <property type="evidence" value="ECO:0007669"/>
    <property type="project" value="TreeGrafter"/>
</dbReference>
<evidence type="ECO:0000256" key="6">
    <source>
        <dbReference type="ARBA" id="ARBA00022692"/>
    </source>
</evidence>
<proteinExistence type="predicted"/>
<feature type="region of interest" description="Disordered" evidence="14">
    <location>
        <begin position="143"/>
        <end position="163"/>
    </location>
</feature>
<dbReference type="PROSITE" id="PS50089">
    <property type="entry name" value="ZF_RING_2"/>
    <property type="match status" value="1"/>
</dbReference>
<feature type="compositionally biased region" description="Low complexity" evidence="14">
    <location>
        <begin position="146"/>
        <end position="155"/>
    </location>
</feature>
<dbReference type="GeneID" id="108810942"/>
<keyword evidence="8 13" id="KW-0863">Zinc-finger</keyword>
<evidence type="ECO:0000256" key="7">
    <source>
        <dbReference type="ARBA" id="ARBA00022723"/>
    </source>
</evidence>
<dbReference type="EC" id="2.3.2.27" evidence="4"/>
<evidence type="ECO:0000256" key="3">
    <source>
        <dbReference type="ARBA" id="ARBA00004906"/>
    </source>
</evidence>
<evidence type="ECO:0000256" key="12">
    <source>
        <dbReference type="ARBA" id="ARBA00023136"/>
    </source>
</evidence>
<protein>
    <recommendedName>
        <fullName evidence="4">RING-type E3 ubiquitin transferase</fullName>
        <ecNumber evidence="4">2.3.2.27</ecNumber>
    </recommendedName>
</protein>
<dbReference type="InterPro" id="IPR013083">
    <property type="entry name" value="Znf_RING/FYVE/PHD"/>
</dbReference>
<feature type="transmembrane region" description="Helical" evidence="15">
    <location>
        <begin position="84"/>
        <end position="105"/>
    </location>
</feature>
<evidence type="ECO:0000256" key="8">
    <source>
        <dbReference type="ARBA" id="ARBA00022771"/>
    </source>
</evidence>
<dbReference type="Gene3D" id="3.30.40.10">
    <property type="entry name" value="Zinc/RING finger domain, C3HC4 (zinc finger)"/>
    <property type="match status" value="1"/>
</dbReference>
<dbReference type="GO" id="GO:0016020">
    <property type="term" value="C:membrane"/>
    <property type="evidence" value="ECO:0007669"/>
    <property type="project" value="UniProtKB-SubCell"/>
</dbReference>
<evidence type="ECO:0000256" key="9">
    <source>
        <dbReference type="ARBA" id="ARBA00022786"/>
    </source>
</evidence>
<evidence type="ECO:0000256" key="11">
    <source>
        <dbReference type="ARBA" id="ARBA00022989"/>
    </source>
</evidence>
<keyword evidence="12 15" id="KW-0472">Membrane</keyword>
<keyword evidence="17" id="KW-1185">Reference proteome</keyword>
<dbReference type="Proteomes" id="UP000504610">
    <property type="component" value="Chromosome 6"/>
</dbReference>
<evidence type="ECO:0000256" key="1">
    <source>
        <dbReference type="ARBA" id="ARBA00000900"/>
    </source>
</evidence>
<dbReference type="FunFam" id="3.30.40.10:FF:000217">
    <property type="entry name" value="E3 ubiquitin-protein ligase At1g12760"/>
    <property type="match status" value="1"/>
</dbReference>
<evidence type="ECO:0000256" key="15">
    <source>
        <dbReference type="SAM" id="Phobius"/>
    </source>
</evidence>
<gene>
    <name evidence="18" type="primary">LOC108810942</name>
</gene>
<accession>A0A6J0JUR7</accession>
<dbReference type="GO" id="GO:0008270">
    <property type="term" value="F:zinc ion binding"/>
    <property type="evidence" value="ECO:0007669"/>
    <property type="project" value="UniProtKB-KW"/>
</dbReference>
<keyword evidence="6 15" id="KW-0812">Transmembrane</keyword>
<dbReference type="InterPro" id="IPR001841">
    <property type="entry name" value="Znf_RING"/>
</dbReference>
<feature type="region of interest" description="Disordered" evidence="14">
    <location>
        <begin position="1"/>
        <end position="37"/>
    </location>
</feature>
<dbReference type="KEGG" id="rsz:108810942"/>
<comment type="subcellular location">
    <subcellularLocation>
        <location evidence="2">Membrane</location>
        <topology evidence="2">Multi-pass membrane protein</topology>
    </subcellularLocation>
</comment>
<evidence type="ECO:0000256" key="14">
    <source>
        <dbReference type="SAM" id="MobiDB-lite"/>
    </source>
</evidence>
<comment type="catalytic activity">
    <reaction evidence="1">
        <text>S-ubiquitinyl-[E2 ubiquitin-conjugating enzyme]-L-cysteine + [acceptor protein]-L-lysine = [E2 ubiquitin-conjugating enzyme]-L-cysteine + N(6)-ubiquitinyl-[acceptor protein]-L-lysine.</text>
        <dbReference type="EC" id="2.3.2.27"/>
    </reaction>
</comment>
<dbReference type="AlphaFoldDB" id="A0A6J0JUR7"/>
<name>A0A6J0JUR7_RAPSA</name>
<evidence type="ECO:0000256" key="2">
    <source>
        <dbReference type="ARBA" id="ARBA00004141"/>
    </source>
</evidence>
<evidence type="ECO:0000256" key="13">
    <source>
        <dbReference type="PROSITE-ProRule" id="PRU00175"/>
    </source>
</evidence>
<sequence length="372" mass="41384">MSTETTTNPSVAVDPAPLLSSGDENEGSNNNGRSARRQGLREAAMFLSRASSGRAMREPSMLVREAAAEQLEERQSDWAYSKPVVVLDIVWNLAFVSVAAAVLVMSRDEHPIMPLRVWLLGYALQCVLHMVCVSLEYRRRNRRRSNTTPPRSRSSSMEEDALGSRREQLESESSSVAKHLESANTVFSFIWWIIGFYWVSAGGQELALESPRIYWLSIVFLGFDVFFVVFCVALACVIGIAVCCCLPCIIAVLYAVADQEGASKEDIEQLTKFKFRKVGDVNKHAGDEAQGNTDGIMTECGTDSPIEHTLLQEDAECCICLSAYEDGAELRELPCGHHFHCSCVDKWLYINATCPLCKYNILKSSKLDQEEV</sequence>
<reference evidence="18" key="2">
    <citation type="submission" date="2025-08" db="UniProtKB">
        <authorList>
            <consortium name="RefSeq"/>
        </authorList>
    </citation>
    <scope>IDENTIFICATION</scope>
    <source>
        <tissue evidence="18">Leaf</tissue>
    </source>
</reference>
<dbReference type="PANTHER" id="PTHR45977">
    <property type="entry name" value="TARGET OF ERK KINASE MPK-1"/>
    <property type="match status" value="1"/>
</dbReference>
<dbReference type="PANTHER" id="PTHR45977:SF28">
    <property type="entry name" value="OS02G0674700 PROTEIN"/>
    <property type="match status" value="1"/>
</dbReference>
<keyword evidence="9" id="KW-0833">Ubl conjugation pathway</keyword>
<feature type="transmembrane region" description="Helical" evidence="15">
    <location>
        <begin position="213"/>
        <end position="232"/>
    </location>
</feature>
<dbReference type="SMART" id="SM00184">
    <property type="entry name" value="RING"/>
    <property type="match status" value="1"/>
</dbReference>
<feature type="transmembrane region" description="Helical" evidence="15">
    <location>
        <begin position="183"/>
        <end position="201"/>
    </location>
</feature>
<evidence type="ECO:0000313" key="18">
    <source>
        <dbReference type="RefSeq" id="XP_018438509.1"/>
    </source>
</evidence>
<dbReference type="Pfam" id="PF13639">
    <property type="entry name" value="zf-RING_2"/>
    <property type="match status" value="1"/>
</dbReference>
<evidence type="ECO:0000256" key="4">
    <source>
        <dbReference type="ARBA" id="ARBA00012483"/>
    </source>
</evidence>
<comment type="pathway">
    <text evidence="3">Protein modification; protein ubiquitination.</text>
</comment>
<evidence type="ECO:0000259" key="16">
    <source>
        <dbReference type="PROSITE" id="PS50089"/>
    </source>
</evidence>
<reference evidence="17" key="1">
    <citation type="journal article" date="2019" name="Database">
        <title>The radish genome database (RadishGD): an integrated information resource for radish genomics.</title>
        <authorList>
            <person name="Yu H.J."/>
            <person name="Baek S."/>
            <person name="Lee Y.J."/>
            <person name="Cho A."/>
            <person name="Mun J.H."/>
        </authorList>
    </citation>
    <scope>NUCLEOTIDE SEQUENCE [LARGE SCALE GENOMIC DNA]</scope>
    <source>
        <strain evidence="17">cv. WK10039</strain>
    </source>
</reference>
<keyword evidence="5" id="KW-0808">Transferase</keyword>
<dbReference type="SUPFAM" id="SSF57850">
    <property type="entry name" value="RING/U-box"/>
    <property type="match status" value="1"/>
</dbReference>
<keyword evidence="7" id="KW-0479">Metal-binding</keyword>
<evidence type="ECO:0000256" key="5">
    <source>
        <dbReference type="ARBA" id="ARBA00022679"/>
    </source>
</evidence>
<keyword evidence="11 15" id="KW-1133">Transmembrane helix</keyword>
<feature type="transmembrane region" description="Helical" evidence="15">
    <location>
        <begin position="117"/>
        <end position="135"/>
    </location>
</feature>
<evidence type="ECO:0000313" key="17">
    <source>
        <dbReference type="Proteomes" id="UP000504610"/>
    </source>
</evidence>
<feature type="compositionally biased region" description="Polar residues" evidence="14">
    <location>
        <begin position="1"/>
        <end position="10"/>
    </location>
</feature>
<keyword evidence="10" id="KW-0862">Zinc</keyword>
<dbReference type="GO" id="GO:0061630">
    <property type="term" value="F:ubiquitin protein ligase activity"/>
    <property type="evidence" value="ECO:0007669"/>
    <property type="project" value="UniProtKB-EC"/>
</dbReference>
<feature type="transmembrane region" description="Helical" evidence="15">
    <location>
        <begin position="237"/>
        <end position="257"/>
    </location>
</feature>
<dbReference type="GO" id="GO:0016567">
    <property type="term" value="P:protein ubiquitination"/>
    <property type="evidence" value="ECO:0007669"/>
    <property type="project" value="TreeGrafter"/>
</dbReference>
<organism evidence="17 18">
    <name type="scientific">Raphanus sativus</name>
    <name type="common">Radish</name>
    <name type="synonym">Raphanus raphanistrum var. sativus</name>
    <dbReference type="NCBI Taxonomy" id="3726"/>
    <lineage>
        <taxon>Eukaryota</taxon>
        <taxon>Viridiplantae</taxon>
        <taxon>Streptophyta</taxon>
        <taxon>Embryophyta</taxon>
        <taxon>Tracheophyta</taxon>
        <taxon>Spermatophyta</taxon>
        <taxon>Magnoliopsida</taxon>
        <taxon>eudicotyledons</taxon>
        <taxon>Gunneridae</taxon>
        <taxon>Pentapetalae</taxon>
        <taxon>rosids</taxon>
        <taxon>malvids</taxon>
        <taxon>Brassicales</taxon>
        <taxon>Brassicaceae</taxon>
        <taxon>Brassiceae</taxon>
        <taxon>Raphanus</taxon>
    </lineage>
</organism>
<evidence type="ECO:0000256" key="10">
    <source>
        <dbReference type="ARBA" id="ARBA00022833"/>
    </source>
</evidence>
<feature type="domain" description="RING-type" evidence="16">
    <location>
        <begin position="317"/>
        <end position="358"/>
    </location>
</feature>
<dbReference type="GO" id="GO:0000325">
    <property type="term" value="C:plant-type vacuole"/>
    <property type="evidence" value="ECO:0007669"/>
    <property type="project" value="TreeGrafter"/>
</dbReference>
<dbReference type="RefSeq" id="XP_018438509.1">
    <property type="nucleotide sequence ID" value="XM_018583007.2"/>
</dbReference>
<dbReference type="OrthoDB" id="8062037at2759"/>